<gene>
    <name evidence="3" type="ORF">FDP22_14465</name>
</gene>
<evidence type="ECO:0000313" key="3">
    <source>
        <dbReference type="EMBL" id="QDL92880.1"/>
    </source>
</evidence>
<dbReference type="InterPro" id="IPR043129">
    <property type="entry name" value="ATPase_NBD"/>
</dbReference>
<evidence type="ECO:0000256" key="1">
    <source>
        <dbReference type="SAM" id="MobiDB-lite"/>
    </source>
</evidence>
<dbReference type="Gene3D" id="3.30.420.40">
    <property type="match status" value="1"/>
</dbReference>
<dbReference type="Gene3D" id="3.30.420.150">
    <property type="entry name" value="Exopolyphosphatase. Domain 2"/>
    <property type="match status" value="1"/>
</dbReference>
<sequence>MGLRSGISGREVDYGSRSATEPARPDARFRDRPYAALDLGTNNCRMLIARPSGHGFSIMESISRSVALGPELEETGALSSAGMNRVLRTLHLCAGRLRRHRVERMHLVATEACRQARNGRDLIRTVRRETGLTLDIIPAELEARLALISCAPLVEEGARQLLVFDIGGGSTELIWIDLSQVAPGQEREALLGLAPLRGKLHATSPQGARIVDWISVPLGVATLLQRFSDVEGDRARFALMSWYFEEMLENFRPADWGDTLPEGLQIIGTSGTITTLAAAQQGLVRYSREKVDGAWLRTAEVERLVGQFLGLSHQDRCRHPAIGQSRANLIISGTAILQTLLRIWPVERLRVADRGLREGLLYAMMNEDGILEDTTR</sequence>
<dbReference type="InterPro" id="IPR003695">
    <property type="entry name" value="Ppx_GppA_N"/>
</dbReference>
<dbReference type="RefSeq" id="WP_138574756.1">
    <property type="nucleotide sequence ID" value="NZ_CP040818.1"/>
</dbReference>
<dbReference type="Pfam" id="PF02541">
    <property type="entry name" value="Ppx-GppA"/>
    <property type="match status" value="1"/>
</dbReference>
<keyword evidence="4" id="KW-1185">Reference proteome</keyword>
<dbReference type="AlphaFoldDB" id="A0A5B8FZQ3"/>
<reference evidence="3 4" key="1">
    <citation type="submission" date="2019-06" db="EMBL/GenBank/DDBJ databases">
        <title>Genome sequence of Rhodobacteraceae bacterium D4M1.</title>
        <authorList>
            <person name="Cao J."/>
        </authorList>
    </citation>
    <scope>NUCLEOTIDE SEQUENCE [LARGE SCALE GENOMIC DNA]</scope>
    <source>
        <strain evidence="3 4">D4M1</strain>
    </source>
</reference>
<evidence type="ECO:0000313" key="4">
    <source>
        <dbReference type="Proteomes" id="UP000305888"/>
    </source>
</evidence>
<proteinExistence type="predicted"/>
<dbReference type="SUPFAM" id="SSF53067">
    <property type="entry name" value="Actin-like ATPase domain"/>
    <property type="match status" value="2"/>
</dbReference>
<dbReference type="PANTHER" id="PTHR30005:SF0">
    <property type="entry name" value="RETROGRADE REGULATION PROTEIN 2"/>
    <property type="match status" value="1"/>
</dbReference>
<dbReference type="EMBL" id="CP040818">
    <property type="protein sequence ID" value="QDL92880.1"/>
    <property type="molecule type" value="Genomic_DNA"/>
</dbReference>
<dbReference type="Proteomes" id="UP000305888">
    <property type="component" value="Chromosome"/>
</dbReference>
<organism evidence="3 4">
    <name type="scientific">Paroceanicella profunda</name>
    <dbReference type="NCBI Taxonomy" id="2579971"/>
    <lineage>
        <taxon>Bacteria</taxon>
        <taxon>Pseudomonadati</taxon>
        <taxon>Pseudomonadota</taxon>
        <taxon>Alphaproteobacteria</taxon>
        <taxon>Rhodobacterales</taxon>
        <taxon>Paracoccaceae</taxon>
        <taxon>Paroceanicella</taxon>
    </lineage>
</organism>
<dbReference type="CDD" id="cd24054">
    <property type="entry name" value="ASKHA_NBD_AaPPX-GppA_MtPPX2-like"/>
    <property type="match status" value="1"/>
</dbReference>
<protein>
    <submittedName>
        <fullName evidence="3">Ppx/GppA family phosphatase</fullName>
    </submittedName>
</protein>
<dbReference type="InterPro" id="IPR050273">
    <property type="entry name" value="GppA/Ppx_hydrolase"/>
</dbReference>
<evidence type="ECO:0000259" key="2">
    <source>
        <dbReference type="Pfam" id="PF02541"/>
    </source>
</evidence>
<accession>A0A5B8FZQ3</accession>
<dbReference type="PANTHER" id="PTHR30005">
    <property type="entry name" value="EXOPOLYPHOSPHATASE"/>
    <property type="match status" value="1"/>
</dbReference>
<name>A0A5B8FZQ3_9RHOB</name>
<dbReference type="KEGG" id="ppru:FDP22_14465"/>
<feature type="region of interest" description="Disordered" evidence="1">
    <location>
        <begin position="1"/>
        <end position="27"/>
    </location>
</feature>
<dbReference type="OrthoDB" id="9793035at2"/>
<feature type="domain" description="Ppx/GppA phosphatase N-terminal" evidence="2">
    <location>
        <begin position="48"/>
        <end position="366"/>
    </location>
</feature>
<dbReference type="GO" id="GO:0016462">
    <property type="term" value="F:pyrophosphatase activity"/>
    <property type="evidence" value="ECO:0007669"/>
    <property type="project" value="TreeGrafter"/>
</dbReference>